<dbReference type="InterPro" id="IPR036259">
    <property type="entry name" value="MFS_trans_sf"/>
</dbReference>
<dbReference type="Proteomes" id="UP001310594">
    <property type="component" value="Unassembled WGS sequence"/>
</dbReference>
<dbReference type="SUPFAM" id="SSF103473">
    <property type="entry name" value="MFS general substrate transporter"/>
    <property type="match status" value="1"/>
</dbReference>
<evidence type="ECO:0000256" key="5">
    <source>
        <dbReference type="ARBA" id="ARBA00023136"/>
    </source>
</evidence>
<dbReference type="AlphaFoldDB" id="A0AAN8A573"/>
<comment type="caution">
    <text evidence="7">The sequence shown here is derived from an EMBL/GenBank/DDBJ whole genome shotgun (WGS) entry which is preliminary data.</text>
</comment>
<reference evidence="7" key="1">
    <citation type="submission" date="2023-08" db="EMBL/GenBank/DDBJ databases">
        <title>Black Yeasts Isolated from many extreme environments.</title>
        <authorList>
            <person name="Coleine C."/>
            <person name="Stajich J.E."/>
            <person name="Selbmann L."/>
        </authorList>
    </citation>
    <scope>NUCLEOTIDE SEQUENCE</scope>
    <source>
        <strain evidence="7">CCFEE 5810</strain>
    </source>
</reference>
<evidence type="ECO:0000256" key="6">
    <source>
        <dbReference type="SAM" id="MobiDB-lite"/>
    </source>
</evidence>
<comment type="subcellular location">
    <subcellularLocation>
        <location evidence="1">Membrane</location>
        <topology evidence="1">Multi-pass membrane protein</topology>
    </subcellularLocation>
</comment>
<name>A0AAN8A573_9PEZI</name>
<keyword evidence="5" id="KW-0472">Membrane</keyword>
<evidence type="ECO:0000313" key="7">
    <source>
        <dbReference type="EMBL" id="KAK5705085.1"/>
    </source>
</evidence>
<keyword evidence="2" id="KW-0813">Transport</keyword>
<accession>A0AAN8A573</accession>
<feature type="compositionally biased region" description="Low complexity" evidence="6">
    <location>
        <begin position="13"/>
        <end position="29"/>
    </location>
</feature>
<protein>
    <recommendedName>
        <fullName evidence="9">Allantoate permease</fullName>
    </recommendedName>
</protein>
<evidence type="ECO:0008006" key="9">
    <source>
        <dbReference type="Google" id="ProtNLM"/>
    </source>
</evidence>
<evidence type="ECO:0000256" key="4">
    <source>
        <dbReference type="ARBA" id="ARBA00022989"/>
    </source>
</evidence>
<evidence type="ECO:0000256" key="2">
    <source>
        <dbReference type="ARBA" id="ARBA00022448"/>
    </source>
</evidence>
<dbReference type="GO" id="GO:0016020">
    <property type="term" value="C:membrane"/>
    <property type="evidence" value="ECO:0007669"/>
    <property type="project" value="UniProtKB-SubCell"/>
</dbReference>
<keyword evidence="4" id="KW-1133">Transmembrane helix</keyword>
<keyword evidence="3" id="KW-0812">Transmembrane</keyword>
<organism evidence="7 8">
    <name type="scientific">Elasticomyces elasticus</name>
    <dbReference type="NCBI Taxonomy" id="574655"/>
    <lineage>
        <taxon>Eukaryota</taxon>
        <taxon>Fungi</taxon>
        <taxon>Dikarya</taxon>
        <taxon>Ascomycota</taxon>
        <taxon>Pezizomycotina</taxon>
        <taxon>Dothideomycetes</taxon>
        <taxon>Dothideomycetidae</taxon>
        <taxon>Mycosphaerellales</taxon>
        <taxon>Teratosphaeriaceae</taxon>
        <taxon>Elasticomyces</taxon>
    </lineage>
</organism>
<gene>
    <name evidence="7" type="ORF">LTR97_002199</name>
</gene>
<dbReference type="PANTHER" id="PTHR43791:SF65">
    <property type="entry name" value="MAJOR FACILITATOR SUPERFAMILY (MFS) PROFILE DOMAIN-CONTAINING PROTEIN-RELATED"/>
    <property type="match status" value="1"/>
</dbReference>
<evidence type="ECO:0000313" key="8">
    <source>
        <dbReference type="Proteomes" id="UP001310594"/>
    </source>
</evidence>
<evidence type="ECO:0000256" key="3">
    <source>
        <dbReference type="ARBA" id="ARBA00022692"/>
    </source>
</evidence>
<feature type="region of interest" description="Disordered" evidence="6">
    <location>
        <begin position="1"/>
        <end position="32"/>
    </location>
</feature>
<evidence type="ECO:0000256" key="1">
    <source>
        <dbReference type="ARBA" id="ARBA00004141"/>
    </source>
</evidence>
<dbReference type="EMBL" id="JAVRQU010000003">
    <property type="protein sequence ID" value="KAK5705085.1"/>
    <property type="molecule type" value="Genomic_DNA"/>
</dbReference>
<dbReference type="Gene3D" id="1.20.1250.20">
    <property type="entry name" value="MFS general substrate transporter like domains"/>
    <property type="match status" value="1"/>
</dbReference>
<dbReference type="GO" id="GO:0022857">
    <property type="term" value="F:transmembrane transporter activity"/>
    <property type="evidence" value="ECO:0007669"/>
    <property type="project" value="TreeGrafter"/>
</dbReference>
<dbReference type="PANTHER" id="PTHR43791">
    <property type="entry name" value="PERMEASE-RELATED"/>
    <property type="match status" value="1"/>
</dbReference>
<proteinExistence type="predicted"/>
<sequence length="191" mass="21455">MATVLTHSGLLNSGTASSDGSGSNSTTTSLKDLDHKATTTVTVSEDIPPLGVPKQEKRFWFQRSKGFESSAIATQPSVYDDPAIAKQYQPRSDWENLHRFNPLARWTWKEEYTLIRKIDLRIMVFACIMFMALELDRANTQQANTDNFLHDLGLDGNDYNMGNTVFKLAFLCAELPSQLVSKWIGDYNPEA</sequence>
<feature type="compositionally biased region" description="Polar residues" evidence="6">
    <location>
        <begin position="1"/>
        <end position="12"/>
    </location>
</feature>